<sequence>MKPILSLFVIFSLAFLASCVTPTRTVVVDRRPRRTVIVQQPREVIVVEKPGRGRGHGKGRGRGHWH</sequence>
<organism evidence="1 2">
    <name type="scientific">Flectobacillus longus</name>
    <dbReference type="NCBI Taxonomy" id="2984207"/>
    <lineage>
        <taxon>Bacteria</taxon>
        <taxon>Pseudomonadati</taxon>
        <taxon>Bacteroidota</taxon>
        <taxon>Cytophagia</taxon>
        <taxon>Cytophagales</taxon>
        <taxon>Flectobacillaceae</taxon>
        <taxon>Flectobacillus</taxon>
    </lineage>
</organism>
<accession>A0ABT6YGK9</accession>
<keyword evidence="2" id="KW-1185">Reference proteome</keyword>
<evidence type="ECO:0000313" key="1">
    <source>
        <dbReference type="EMBL" id="MDI9862731.1"/>
    </source>
</evidence>
<dbReference type="PROSITE" id="PS51257">
    <property type="entry name" value="PROKAR_LIPOPROTEIN"/>
    <property type="match status" value="1"/>
</dbReference>
<comment type="caution">
    <text evidence="1">The sequence shown here is derived from an EMBL/GenBank/DDBJ whole genome shotgun (WGS) entry which is preliminary data.</text>
</comment>
<dbReference type="RefSeq" id="WP_283329854.1">
    <property type="nucleotide sequence ID" value="NZ_JASHIC010000036.1"/>
</dbReference>
<dbReference type="Proteomes" id="UP001236569">
    <property type="component" value="Unassembled WGS sequence"/>
</dbReference>
<name>A0ABT6YGK9_9BACT</name>
<reference evidence="1 2" key="1">
    <citation type="submission" date="2023-05" db="EMBL/GenBank/DDBJ databases">
        <title>Novel species of genus Flectobacillus isolated from stream in China.</title>
        <authorList>
            <person name="Lu H."/>
        </authorList>
    </citation>
    <scope>NUCLEOTIDE SEQUENCE [LARGE SCALE GENOMIC DNA]</scope>
    <source>
        <strain evidence="1 2">DC10W</strain>
    </source>
</reference>
<dbReference type="EMBL" id="JASHID010000001">
    <property type="protein sequence ID" value="MDI9862731.1"/>
    <property type="molecule type" value="Genomic_DNA"/>
</dbReference>
<protein>
    <recommendedName>
        <fullName evidence="3">Secreted protein</fullName>
    </recommendedName>
</protein>
<gene>
    <name evidence="1" type="ORF">QM480_00240</name>
</gene>
<evidence type="ECO:0008006" key="3">
    <source>
        <dbReference type="Google" id="ProtNLM"/>
    </source>
</evidence>
<evidence type="ECO:0000313" key="2">
    <source>
        <dbReference type="Proteomes" id="UP001236569"/>
    </source>
</evidence>
<proteinExistence type="predicted"/>